<dbReference type="InterPro" id="IPR011564">
    <property type="entry name" value="Telomer_end-bd_POT1/Cdc13"/>
</dbReference>
<evidence type="ECO:0000256" key="4">
    <source>
        <dbReference type="ARBA" id="ARBA00023125"/>
    </source>
</evidence>
<dbReference type="GeneID" id="33560663"/>
<feature type="region of interest" description="Disordered" evidence="5">
    <location>
        <begin position="234"/>
        <end position="417"/>
    </location>
</feature>
<dbReference type="SUPFAM" id="SSF50249">
    <property type="entry name" value="Nucleic acid-binding proteins"/>
    <property type="match status" value="1"/>
</dbReference>
<evidence type="ECO:0000313" key="8">
    <source>
        <dbReference type="Proteomes" id="UP000193218"/>
    </source>
</evidence>
<dbReference type="OrthoDB" id="2186770at2759"/>
<sequence length="982" mass="109120">MSTEAEASMSRKAPFSSSRNVRVSDLKLDSVLPRSMHLTGTLMQGKSYVEKDPISGQTIQGVVKIQLRCELEGNASIANNYVSNDDQLVTPAFVNITISPNDIPPGYEDLTSMIHKEWQDSYNHLIHFAGRTISIRVDGMRVTGVVFPKCGMVSLEGHGEQIFQHKDRSAKVLLRDPVIHTSTPQWLASPSSDYIPSPEQPVASEITVKSAIPFPTADGLRPLSSHQIPKITMIPVPVSSTPSLSPLKRSDSSRSIHSKRSKSGTPPEDRTTEPSSTKRLKVEPSESVFKQSTGSSPFKLPPSPPVKAEVTSSPLKPDPSPHASVRSFKSAASVGSEPPLPRPMLQHPLDGQDSATRQSIPDTPTRTPESGPSERQLVSSPPPDRPRDISEAAESSSAARRKAAEKRARKLGEQRVKEKEAAVALVEAQIEKLKLPFTAAVHTYTPICMLQPHVKANTIGVVVETTQPRQTSRDYIMNIVIADPSTHIQGRSSEDFVVSVFRSRIEDLPASISPGTPILFRGLSISMYKQKPKGQAFGNETNTWAYLPGGKKLKTANVEDMVPALEPIELKRMEALFHWWQATFGSPLDEVSGRIDTPVGQSPRKDGYTLSRVRPNLFFDGVFKVLHVVMNERGGSKPPYELYISDGTVHQHPTRNFHNYSVPGLPPTAIFCLAIQDPDEASEETFKRGNVIKMRNLRVKDYKGELELAWANKVHQEQGEQGWRNKTCTLIDPKDDRVRVINTRINDLKNGKVPLPEEMPPPPVVEAQEPVVQIHSTMANNIGTTMTDEVTNPVSTLAKVKTNTLVPNRFRVQARVRSLHPRGLQKNATYLQKHCIKCNRAWVDSFAGHTDAIRSYPDLYCQSCNDTKLIHTRILYRFIAVLEQDNVILPIVIADDAAEDFLPCPPPVLASDNPNDLRKLMNRLRQMSEEVDHILLGPRQEGERVRPIIDWSIESALTKVPGKEEAMLVYRPFAMEQKPKLR</sequence>
<dbReference type="STRING" id="4999.A0A1Y1UDM1"/>
<evidence type="ECO:0000256" key="3">
    <source>
        <dbReference type="ARBA" id="ARBA00022895"/>
    </source>
</evidence>
<dbReference type="GO" id="GO:0098505">
    <property type="term" value="F:G-rich strand telomeric DNA binding"/>
    <property type="evidence" value="ECO:0007669"/>
    <property type="project" value="TreeGrafter"/>
</dbReference>
<gene>
    <name evidence="7" type="ORF">BD324DRAFT_657049</name>
</gene>
<dbReference type="GO" id="GO:0016233">
    <property type="term" value="P:telomere capping"/>
    <property type="evidence" value="ECO:0007669"/>
    <property type="project" value="TreeGrafter"/>
</dbReference>
<reference evidence="7 8" key="1">
    <citation type="submission" date="2017-03" db="EMBL/GenBank/DDBJ databases">
        <title>Widespread Adenine N6-methylation of Active Genes in Fungi.</title>
        <authorList>
            <consortium name="DOE Joint Genome Institute"/>
            <person name="Mondo S.J."/>
            <person name="Dannebaum R.O."/>
            <person name="Kuo R.C."/>
            <person name="Louie K.B."/>
            <person name="Bewick A.J."/>
            <person name="Labutti K."/>
            <person name="Haridas S."/>
            <person name="Kuo A."/>
            <person name="Salamov A."/>
            <person name="Ahrendt S.R."/>
            <person name="Lau R."/>
            <person name="Bowen B.P."/>
            <person name="Lipzen A."/>
            <person name="Sullivan W."/>
            <person name="Andreopoulos W.B."/>
            <person name="Clum A."/>
            <person name="Lindquist E."/>
            <person name="Daum C."/>
            <person name="Northen T.R."/>
            <person name="Ramamoorthy G."/>
            <person name="Schmitz R.J."/>
            <person name="Gryganskyi A."/>
            <person name="Culley D."/>
            <person name="Magnuson J."/>
            <person name="James T.Y."/>
            <person name="O'Malley M.A."/>
            <person name="Stajich J.E."/>
            <person name="Spatafora J.W."/>
            <person name="Visel A."/>
            <person name="Grigoriev I.V."/>
        </authorList>
    </citation>
    <scope>NUCLEOTIDE SEQUENCE [LARGE SCALE GENOMIC DNA]</scope>
    <source>
        <strain evidence="7 8">NRRL Y-17943</strain>
    </source>
</reference>
<dbReference type="InterPro" id="IPR028389">
    <property type="entry name" value="POT1"/>
</dbReference>
<evidence type="ECO:0000256" key="1">
    <source>
        <dbReference type="ARBA" id="ARBA00004574"/>
    </source>
</evidence>
<feature type="compositionally biased region" description="Low complexity" evidence="5">
    <location>
        <begin position="235"/>
        <end position="247"/>
    </location>
</feature>
<dbReference type="InParanoid" id="A0A1Y1UDM1"/>
<protein>
    <recommendedName>
        <fullName evidence="6">Telomeric single stranded DNA binding POT1/Cdc13 domain-containing protein</fullName>
    </recommendedName>
</protein>
<name>A0A1Y1UDM1_9TREE</name>
<evidence type="ECO:0000256" key="2">
    <source>
        <dbReference type="ARBA" id="ARBA00022454"/>
    </source>
</evidence>
<dbReference type="PANTHER" id="PTHR14513">
    <property type="entry name" value="PROTECTION OF TELOMERES 1"/>
    <property type="match status" value="1"/>
</dbReference>
<dbReference type="GO" id="GO:0032210">
    <property type="term" value="P:regulation of telomere maintenance via telomerase"/>
    <property type="evidence" value="ECO:0007669"/>
    <property type="project" value="TreeGrafter"/>
</dbReference>
<dbReference type="PANTHER" id="PTHR14513:SF0">
    <property type="entry name" value="PROTECTION OF TELOMERES PROTEIN 1"/>
    <property type="match status" value="1"/>
</dbReference>
<dbReference type="Proteomes" id="UP000193218">
    <property type="component" value="Unassembled WGS sequence"/>
</dbReference>
<feature type="domain" description="Telomeric single stranded DNA binding POT1/Cdc13" evidence="6">
    <location>
        <begin position="444"/>
        <end position="581"/>
    </location>
</feature>
<organism evidence="7 8">
    <name type="scientific">Kockovaella imperatae</name>
    <dbReference type="NCBI Taxonomy" id="4999"/>
    <lineage>
        <taxon>Eukaryota</taxon>
        <taxon>Fungi</taxon>
        <taxon>Dikarya</taxon>
        <taxon>Basidiomycota</taxon>
        <taxon>Agaricomycotina</taxon>
        <taxon>Tremellomycetes</taxon>
        <taxon>Tremellales</taxon>
        <taxon>Cuniculitremaceae</taxon>
        <taxon>Kockovaella</taxon>
    </lineage>
</organism>
<dbReference type="RefSeq" id="XP_021870231.1">
    <property type="nucleotide sequence ID" value="XM_022018854.1"/>
</dbReference>
<feature type="compositionally biased region" description="Basic residues" evidence="5">
    <location>
        <begin position="399"/>
        <end position="409"/>
    </location>
</feature>
<dbReference type="AlphaFoldDB" id="A0A1Y1UDM1"/>
<evidence type="ECO:0000313" key="7">
    <source>
        <dbReference type="EMBL" id="ORX36102.1"/>
    </source>
</evidence>
<comment type="caution">
    <text evidence="7">The sequence shown here is derived from an EMBL/GenBank/DDBJ whole genome shotgun (WGS) entry which is preliminary data.</text>
</comment>
<dbReference type="SMART" id="SM00976">
    <property type="entry name" value="Telo_bind"/>
    <property type="match status" value="1"/>
</dbReference>
<accession>A0A1Y1UDM1</accession>
<evidence type="ECO:0000259" key="6">
    <source>
        <dbReference type="SMART" id="SM00976"/>
    </source>
</evidence>
<keyword evidence="8" id="KW-1185">Reference proteome</keyword>
<dbReference type="Pfam" id="PF02765">
    <property type="entry name" value="POT1"/>
    <property type="match status" value="1"/>
</dbReference>
<keyword evidence="2" id="KW-0158">Chromosome</keyword>
<keyword evidence="3" id="KW-0779">Telomere</keyword>
<evidence type="ECO:0000256" key="5">
    <source>
        <dbReference type="SAM" id="MobiDB-lite"/>
    </source>
</evidence>
<dbReference type="InterPro" id="IPR012340">
    <property type="entry name" value="NA-bd_OB-fold"/>
</dbReference>
<comment type="subcellular location">
    <subcellularLocation>
        <location evidence="1">Chromosome</location>
        <location evidence="1">Telomere</location>
    </subcellularLocation>
</comment>
<dbReference type="GO" id="GO:0010521">
    <property type="term" value="F:telomerase inhibitor activity"/>
    <property type="evidence" value="ECO:0007669"/>
    <property type="project" value="TreeGrafter"/>
</dbReference>
<proteinExistence type="predicted"/>
<dbReference type="EMBL" id="NBSH01000009">
    <property type="protein sequence ID" value="ORX36102.1"/>
    <property type="molecule type" value="Genomic_DNA"/>
</dbReference>
<feature type="compositionally biased region" description="Polar residues" evidence="5">
    <location>
        <begin position="353"/>
        <end position="370"/>
    </location>
</feature>
<dbReference type="Gene3D" id="2.40.50.140">
    <property type="entry name" value="Nucleic acid-binding proteins"/>
    <property type="match status" value="2"/>
</dbReference>
<keyword evidence="4" id="KW-0238">DNA-binding</keyword>
<dbReference type="GO" id="GO:0000783">
    <property type="term" value="C:nuclear telomere cap complex"/>
    <property type="evidence" value="ECO:0007669"/>
    <property type="project" value="TreeGrafter"/>
</dbReference>